<dbReference type="PANTHER" id="PTHR22812">
    <property type="entry name" value="CHROMOBOX PROTEIN"/>
    <property type="match status" value="1"/>
</dbReference>
<evidence type="ECO:0000259" key="4">
    <source>
        <dbReference type="PROSITE" id="PS50013"/>
    </source>
</evidence>
<name>A0A8H7QH51_9FUNG</name>
<dbReference type="InterPro" id="IPR016197">
    <property type="entry name" value="Chromo-like_dom_sf"/>
</dbReference>
<dbReference type="OrthoDB" id="433924at2759"/>
<feature type="region of interest" description="Disordered" evidence="3">
    <location>
        <begin position="248"/>
        <end position="278"/>
    </location>
</feature>
<dbReference type="EMBL" id="JAEPRC010000814">
    <property type="protein sequence ID" value="KAG2191533.1"/>
    <property type="molecule type" value="Genomic_DNA"/>
</dbReference>
<comment type="caution">
    <text evidence="5">The sequence shown here is derived from an EMBL/GenBank/DDBJ whole genome shotgun (WGS) entry which is preliminary data.</text>
</comment>
<reference evidence="5" key="1">
    <citation type="submission" date="2020-12" db="EMBL/GenBank/DDBJ databases">
        <title>Metabolic potential, ecology and presence of endohyphal bacteria is reflected in genomic diversity of Mucoromycotina.</title>
        <authorList>
            <person name="Muszewska A."/>
            <person name="Okrasinska A."/>
            <person name="Steczkiewicz K."/>
            <person name="Drgas O."/>
            <person name="Orlowska M."/>
            <person name="Perlinska-Lenart U."/>
            <person name="Aleksandrzak-Piekarczyk T."/>
            <person name="Szatraj K."/>
            <person name="Zielenkiewicz U."/>
            <person name="Pilsyk S."/>
            <person name="Malc E."/>
            <person name="Mieczkowski P."/>
            <person name="Kruszewska J.S."/>
            <person name="Biernat P."/>
            <person name="Pawlowska J."/>
        </authorList>
    </citation>
    <scope>NUCLEOTIDE SEQUENCE</scope>
    <source>
        <strain evidence="5">CBS 226.32</strain>
    </source>
</reference>
<evidence type="ECO:0000256" key="1">
    <source>
        <dbReference type="ARBA" id="ARBA00004123"/>
    </source>
</evidence>
<comment type="subcellular location">
    <subcellularLocation>
        <location evidence="1">Nucleus</location>
    </subcellularLocation>
</comment>
<feature type="compositionally biased region" description="Polar residues" evidence="3">
    <location>
        <begin position="203"/>
        <end position="215"/>
    </location>
</feature>
<dbReference type="InterPro" id="IPR000953">
    <property type="entry name" value="Chromo/chromo_shadow_dom"/>
</dbReference>
<evidence type="ECO:0000313" key="6">
    <source>
        <dbReference type="Proteomes" id="UP000650833"/>
    </source>
</evidence>
<dbReference type="SUPFAM" id="SSF54160">
    <property type="entry name" value="Chromo domain-like"/>
    <property type="match status" value="2"/>
</dbReference>
<dbReference type="InterPro" id="IPR051219">
    <property type="entry name" value="Heterochromatin_chromo-domain"/>
</dbReference>
<feature type="domain" description="Chromo" evidence="4">
    <location>
        <begin position="10"/>
        <end position="78"/>
    </location>
</feature>
<evidence type="ECO:0000256" key="2">
    <source>
        <dbReference type="ARBA" id="ARBA00023242"/>
    </source>
</evidence>
<dbReference type="CDD" id="cd00024">
    <property type="entry name" value="CD_CSD"/>
    <property type="match status" value="1"/>
</dbReference>
<proteinExistence type="predicted"/>
<dbReference type="SMART" id="SM00298">
    <property type="entry name" value="CHROMO"/>
    <property type="match status" value="1"/>
</dbReference>
<dbReference type="AlphaFoldDB" id="A0A8H7QH51"/>
<dbReference type="InterPro" id="IPR023780">
    <property type="entry name" value="Chromo_domain"/>
</dbReference>
<dbReference type="Proteomes" id="UP000650833">
    <property type="component" value="Unassembled WGS sequence"/>
</dbReference>
<keyword evidence="6" id="KW-1185">Reference proteome</keyword>
<evidence type="ECO:0000256" key="3">
    <source>
        <dbReference type="SAM" id="MobiDB-lite"/>
    </source>
</evidence>
<organism evidence="5 6">
    <name type="scientific">Mucor plumbeus</name>
    <dbReference type="NCBI Taxonomy" id="97098"/>
    <lineage>
        <taxon>Eukaryota</taxon>
        <taxon>Fungi</taxon>
        <taxon>Fungi incertae sedis</taxon>
        <taxon>Mucoromycota</taxon>
        <taxon>Mucoromycotina</taxon>
        <taxon>Mucoromycetes</taxon>
        <taxon>Mucorales</taxon>
        <taxon>Mucorineae</taxon>
        <taxon>Mucoraceae</taxon>
        <taxon>Mucor</taxon>
    </lineage>
</organism>
<sequence>MAESSEEEVFEVEEIQAHKFTKKNKVNLPRILNEVLYFIKWLNYPTDDNTWEKEGNVFAVDLIEKYWSAMPSTSKDRRQFEKINNSRKNPIKLTAPPMVEKQIPTVISTDPVSSPVSTSNSITTQSETSSVVATAIKNAKQQSTLDSIFGVYKGKGKEKEVAQPPRLPQVIATTTNEDDDMEDDLPVETMEIDSSDDEAYVTPTRTAEQSISISDSEMDTEATLSNNSATTKLANSNKQQQEDYFLKQHEKKRKREELGFDDDSSIESMSPPPKNKKAVVDIEEVQDDEEVIFDEKYAIDPPLDWETQTERVEYIGKEIDQSDLYCLVRWKDGVKSMHPLNLVREKRPDLVIDRFVKMVKQQ</sequence>
<keyword evidence="2" id="KW-0539">Nucleus</keyword>
<protein>
    <recommendedName>
        <fullName evidence="4">Chromo domain-containing protein</fullName>
    </recommendedName>
</protein>
<gene>
    <name evidence="5" type="ORF">INT46_001650</name>
</gene>
<feature type="region of interest" description="Disordered" evidence="3">
    <location>
        <begin position="195"/>
        <end position="224"/>
    </location>
</feature>
<dbReference type="Pfam" id="PF00385">
    <property type="entry name" value="Chromo"/>
    <property type="match status" value="1"/>
</dbReference>
<dbReference type="PROSITE" id="PS50013">
    <property type="entry name" value="CHROMO_2"/>
    <property type="match status" value="1"/>
</dbReference>
<dbReference type="Gene3D" id="2.40.50.40">
    <property type="match status" value="2"/>
</dbReference>
<accession>A0A8H7QH51</accession>
<evidence type="ECO:0000313" key="5">
    <source>
        <dbReference type="EMBL" id="KAG2191533.1"/>
    </source>
</evidence>
<dbReference type="GO" id="GO:0005634">
    <property type="term" value="C:nucleus"/>
    <property type="evidence" value="ECO:0007669"/>
    <property type="project" value="UniProtKB-SubCell"/>
</dbReference>